<evidence type="ECO:0000313" key="2">
    <source>
        <dbReference type="Proteomes" id="UP000655366"/>
    </source>
</evidence>
<protein>
    <submittedName>
        <fullName evidence="1">SDR family NAD(P)-dependent oxidoreductase</fullName>
    </submittedName>
</protein>
<accession>A0A931CNH8</accession>
<dbReference type="AlphaFoldDB" id="A0A931CNH8"/>
<dbReference type="PRINTS" id="PR00081">
    <property type="entry name" value="GDHRDH"/>
</dbReference>
<dbReference type="InterPro" id="IPR002347">
    <property type="entry name" value="SDR_fam"/>
</dbReference>
<evidence type="ECO:0000313" key="1">
    <source>
        <dbReference type="EMBL" id="MBG0738099.1"/>
    </source>
</evidence>
<dbReference type="Pfam" id="PF00106">
    <property type="entry name" value="adh_short"/>
    <property type="match status" value="1"/>
</dbReference>
<dbReference type="Proteomes" id="UP000655366">
    <property type="component" value="Unassembled WGS sequence"/>
</dbReference>
<reference evidence="1 2" key="1">
    <citation type="submission" date="2020-11" db="EMBL/GenBank/DDBJ databases">
        <title>Arthrobacter antarcticus sp. nov., isolated from Antarctic Soil.</title>
        <authorList>
            <person name="Li J."/>
        </authorList>
    </citation>
    <scope>NUCLEOTIDE SEQUENCE [LARGE SCALE GENOMIC DNA]</scope>
    <source>
        <strain evidence="1 2">Z1-20</strain>
    </source>
</reference>
<name>A0A931CNH8_9MICC</name>
<proteinExistence type="predicted"/>
<keyword evidence="2" id="KW-1185">Reference proteome</keyword>
<dbReference type="PANTHER" id="PTHR43431">
    <property type="entry name" value="OXIDOREDUCTASE, SHORT CHAIN DEHYDROGENASE/REDUCTASE FAMILY (AFU_ORTHOLOGUE AFUA_5G14000)"/>
    <property type="match status" value="1"/>
</dbReference>
<dbReference type="PANTHER" id="PTHR43431:SF1">
    <property type="entry name" value="OS08G0476300 PROTEIN"/>
    <property type="match status" value="1"/>
</dbReference>
<dbReference type="RefSeq" id="WP_196395056.1">
    <property type="nucleotide sequence ID" value="NZ_JADNYM010000002.1"/>
</dbReference>
<gene>
    <name evidence="1" type="ORF">IV500_01445</name>
</gene>
<dbReference type="SUPFAM" id="SSF51735">
    <property type="entry name" value="NAD(P)-binding Rossmann-fold domains"/>
    <property type="match status" value="1"/>
</dbReference>
<comment type="caution">
    <text evidence="1">The sequence shown here is derived from an EMBL/GenBank/DDBJ whole genome shotgun (WGS) entry which is preliminary data.</text>
</comment>
<organism evidence="1 2">
    <name type="scientific">Arthrobacter terrae</name>
    <dbReference type="NCBI Taxonomy" id="2935737"/>
    <lineage>
        <taxon>Bacteria</taxon>
        <taxon>Bacillati</taxon>
        <taxon>Actinomycetota</taxon>
        <taxon>Actinomycetes</taxon>
        <taxon>Micrococcales</taxon>
        <taxon>Micrococcaceae</taxon>
        <taxon>Arthrobacter</taxon>
    </lineage>
</organism>
<dbReference type="InterPro" id="IPR036291">
    <property type="entry name" value="NAD(P)-bd_dom_sf"/>
</dbReference>
<dbReference type="EMBL" id="JADNYM010000002">
    <property type="protein sequence ID" value="MBG0738099.1"/>
    <property type="molecule type" value="Genomic_DNA"/>
</dbReference>
<dbReference type="Gene3D" id="3.40.50.720">
    <property type="entry name" value="NAD(P)-binding Rossmann-like Domain"/>
    <property type="match status" value="1"/>
</dbReference>
<sequence length="232" mass="24039">MMNSSEAVELSKPVIAIVGAGAGVSAGIARKFGGNGFVVVLLARTRASLDRQVAELEVRGVDAHGLVADASEKGSLAEAFALLEENFGVPEVLVYNAGANTISNPSVLAEEDLISDFTVNVVGALSCSRLVIPQMAERGSGTILFTGGMLGLKPVASRTSASISKAGLRNLAFTLSDELAPLGLRVGTVTIGGVVKPGTFFDPDLIAQSYWELFTGARHGEILYQPAPESAH</sequence>